<organism evidence="3 4">
    <name type="scientific">Armillaria luteobubalina</name>
    <dbReference type="NCBI Taxonomy" id="153913"/>
    <lineage>
        <taxon>Eukaryota</taxon>
        <taxon>Fungi</taxon>
        <taxon>Dikarya</taxon>
        <taxon>Basidiomycota</taxon>
        <taxon>Agaricomycotina</taxon>
        <taxon>Agaricomycetes</taxon>
        <taxon>Agaricomycetidae</taxon>
        <taxon>Agaricales</taxon>
        <taxon>Marasmiineae</taxon>
        <taxon>Physalacriaceae</taxon>
        <taxon>Armillaria</taxon>
    </lineage>
</organism>
<dbReference type="InterPro" id="IPR050987">
    <property type="entry name" value="AtrR-like"/>
</dbReference>
<dbReference type="AlphaFoldDB" id="A0AA39UJK7"/>
<keyword evidence="4" id="KW-1185">Reference proteome</keyword>
<accession>A0AA39UJK7</accession>
<dbReference type="CDD" id="cd12148">
    <property type="entry name" value="fungal_TF_MHR"/>
    <property type="match status" value="1"/>
</dbReference>
<dbReference type="PANTHER" id="PTHR46910">
    <property type="entry name" value="TRANSCRIPTION FACTOR PDR1"/>
    <property type="match status" value="1"/>
</dbReference>
<dbReference type="PANTHER" id="PTHR46910:SF1">
    <property type="entry name" value="MISCELLANEOUS ZN(II)2CYS6 TRANSCRIPTION FACTOR (EUROFUNG)-RELATED"/>
    <property type="match status" value="1"/>
</dbReference>
<sequence>MSKITRRNVVQSQCSFIIDFYSHSQELFPTSSYTERQWPDISHAQKLERCMNQLEAMLKELKLNANLPEEIHVGQEISSKHLSIYSNPSWQPSEPSAAAEPKEDFSHPGLLENMKNMSLNKSKHFSESALSMKKKSTDREPMMELRDCFNLQPWEWVTADAITPHYVYPDNDLIRSLVVIYFEKIYPLIPVLHRPMSEKNVNEGLHLCNYNFGATLLLVLAVSS</sequence>
<evidence type="ECO:0000256" key="2">
    <source>
        <dbReference type="SAM" id="MobiDB-lite"/>
    </source>
</evidence>
<dbReference type="GO" id="GO:0003700">
    <property type="term" value="F:DNA-binding transcription factor activity"/>
    <property type="evidence" value="ECO:0007669"/>
    <property type="project" value="InterPro"/>
</dbReference>
<dbReference type="EMBL" id="JAUEPU010000050">
    <property type="protein sequence ID" value="KAK0485504.1"/>
    <property type="molecule type" value="Genomic_DNA"/>
</dbReference>
<evidence type="ECO:0000256" key="1">
    <source>
        <dbReference type="ARBA" id="ARBA00023242"/>
    </source>
</evidence>
<feature type="region of interest" description="Disordered" evidence="2">
    <location>
        <begin position="88"/>
        <end position="110"/>
    </location>
</feature>
<dbReference type="Proteomes" id="UP001175228">
    <property type="component" value="Unassembled WGS sequence"/>
</dbReference>
<reference evidence="3" key="1">
    <citation type="submission" date="2023-06" db="EMBL/GenBank/DDBJ databases">
        <authorList>
            <consortium name="Lawrence Berkeley National Laboratory"/>
            <person name="Ahrendt S."/>
            <person name="Sahu N."/>
            <person name="Indic B."/>
            <person name="Wong-Bajracharya J."/>
            <person name="Merenyi Z."/>
            <person name="Ke H.-M."/>
            <person name="Monk M."/>
            <person name="Kocsube S."/>
            <person name="Drula E."/>
            <person name="Lipzen A."/>
            <person name="Balint B."/>
            <person name="Henrissat B."/>
            <person name="Andreopoulos B."/>
            <person name="Martin F.M."/>
            <person name="Harder C.B."/>
            <person name="Rigling D."/>
            <person name="Ford K.L."/>
            <person name="Foster G.D."/>
            <person name="Pangilinan J."/>
            <person name="Papanicolaou A."/>
            <person name="Barry K."/>
            <person name="LaButti K."/>
            <person name="Viragh M."/>
            <person name="Koriabine M."/>
            <person name="Yan M."/>
            <person name="Riley R."/>
            <person name="Champramary S."/>
            <person name="Plett K.L."/>
            <person name="Tsai I.J."/>
            <person name="Slot J."/>
            <person name="Sipos G."/>
            <person name="Plett J."/>
            <person name="Nagy L.G."/>
            <person name="Grigoriev I.V."/>
        </authorList>
    </citation>
    <scope>NUCLEOTIDE SEQUENCE</scope>
    <source>
        <strain evidence="3">HWK02</strain>
    </source>
</reference>
<gene>
    <name evidence="3" type="ORF">EDD18DRAFT_1360961</name>
</gene>
<protein>
    <submittedName>
        <fullName evidence="3">Uncharacterized protein</fullName>
    </submittedName>
</protein>
<evidence type="ECO:0000313" key="4">
    <source>
        <dbReference type="Proteomes" id="UP001175228"/>
    </source>
</evidence>
<keyword evidence="1" id="KW-0539">Nucleus</keyword>
<comment type="caution">
    <text evidence="3">The sequence shown here is derived from an EMBL/GenBank/DDBJ whole genome shotgun (WGS) entry which is preliminary data.</text>
</comment>
<name>A0AA39UJK7_9AGAR</name>
<proteinExistence type="predicted"/>
<evidence type="ECO:0000313" key="3">
    <source>
        <dbReference type="EMBL" id="KAK0485504.1"/>
    </source>
</evidence>